<feature type="region of interest" description="Disordered" evidence="1">
    <location>
        <begin position="91"/>
        <end position="113"/>
    </location>
</feature>
<evidence type="ECO:0008006" key="4">
    <source>
        <dbReference type="Google" id="ProtNLM"/>
    </source>
</evidence>
<feature type="compositionally biased region" description="Basic and acidic residues" evidence="1">
    <location>
        <begin position="92"/>
        <end position="113"/>
    </location>
</feature>
<name>A0ABN1BE73_9ACTN</name>
<protein>
    <recommendedName>
        <fullName evidence="4">Transcriptional regulator</fullName>
    </recommendedName>
</protein>
<dbReference type="Proteomes" id="UP001499895">
    <property type="component" value="Unassembled WGS sequence"/>
</dbReference>
<evidence type="ECO:0000313" key="2">
    <source>
        <dbReference type="EMBL" id="GAA0495904.1"/>
    </source>
</evidence>
<proteinExistence type="predicted"/>
<organism evidence="2 3">
    <name type="scientific">Streptomyces stramineus</name>
    <dbReference type="NCBI Taxonomy" id="173861"/>
    <lineage>
        <taxon>Bacteria</taxon>
        <taxon>Bacillati</taxon>
        <taxon>Actinomycetota</taxon>
        <taxon>Actinomycetes</taxon>
        <taxon>Kitasatosporales</taxon>
        <taxon>Streptomycetaceae</taxon>
        <taxon>Streptomyces</taxon>
    </lineage>
</organism>
<evidence type="ECO:0000256" key="1">
    <source>
        <dbReference type="SAM" id="MobiDB-lite"/>
    </source>
</evidence>
<gene>
    <name evidence="2" type="ORF">GCM10009544_64690</name>
</gene>
<dbReference type="Gene3D" id="1.25.40.10">
    <property type="entry name" value="Tetratricopeptide repeat domain"/>
    <property type="match status" value="1"/>
</dbReference>
<dbReference type="EMBL" id="BAAAHB010000158">
    <property type="protein sequence ID" value="GAA0495904.1"/>
    <property type="molecule type" value="Genomic_DNA"/>
</dbReference>
<accession>A0ABN1BE73</accession>
<dbReference type="InterPro" id="IPR011990">
    <property type="entry name" value="TPR-like_helical_dom_sf"/>
</dbReference>
<sequence length="447" mass="47865">MTRSRHPLALLRALTGDTQLSYALLVADTHEALGFGKLHRRREKVSRWETQGVPPDHSTQLAIAHIHRVPEEEVQRLGWPHWLHLGTAATPRADRARHGEEDAGAVPEKERPTVHPARCRLTVTGAALAAFVRETRTAVTVAPPAARGAHRVTSETLALIEDRSYALYELVSTVNPVTLYRLSRAELDLTCALLADSGHDRATGARLQLVTAHIAHLCGLISKGLGEDVRAERHYLAAVRAAARAASPLTVSLCLADLAWSHIDAGDPADVLSLVEAARAITPAPPPGLSAVLHSREARAYARRGEIIAGARALDRTVDALGTGGDPSPYGNVDEEWLDMAAARAWLDAGQPKRALEHFTGLVTGRARPGGSAQPPLLVARDLLAVADAQLALREPEAAVRSARRAVALFDRVPAGVVGQCRRRFLPHTGVPAVQELIGFLAEAPAA</sequence>
<dbReference type="RefSeq" id="WP_344097830.1">
    <property type="nucleotide sequence ID" value="NZ_BAAAHB010000158.1"/>
</dbReference>
<keyword evidence="3" id="KW-1185">Reference proteome</keyword>
<evidence type="ECO:0000313" key="3">
    <source>
        <dbReference type="Proteomes" id="UP001499895"/>
    </source>
</evidence>
<comment type="caution">
    <text evidence="2">The sequence shown here is derived from an EMBL/GenBank/DDBJ whole genome shotgun (WGS) entry which is preliminary data.</text>
</comment>
<reference evidence="2 3" key="1">
    <citation type="journal article" date="2019" name="Int. J. Syst. Evol. Microbiol.">
        <title>The Global Catalogue of Microorganisms (GCM) 10K type strain sequencing project: providing services to taxonomists for standard genome sequencing and annotation.</title>
        <authorList>
            <consortium name="The Broad Institute Genomics Platform"/>
            <consortium name="The Broad Institute Genome Sequencing Center for Infectious Disease"/>
            <person name="Wu L."/>
            <person name="Ma J."/>
        </authorList>
    </citation>
    <scope>NUCLEOTIDE SEQUENCE [LARGE SCALE GENOMIC DNA]</scope>
    <source>
        <strain evidence="2 3">JCM 10649</strain>
    </source>
</reference>